<name>A0A5M3WDR5_9ACTN</name>
<evidence type="ECO:0000313" key="9">
    <source>
        <dbReference type="EMBL" id="GES07084.1"/>
    </source>
</evidence>
<keyword evidence="10" id="KW-1185">Reference proteome</keyword>
<keyword evidence="3" id="KW-1003">Cell membrane</keyword>
<dbReference type="Gene3D" id="1.10.3720.10">
    <property type="entry name" value="MetI-like"/>
    <property type="match status" value="1"/>
</dbReference>
<organism evidence="9 10">
    <name type="scientific">Acrocarpospora macrocephala</name>
    <dbReference type="NCBI Taxonomy" id="150177"/>
    <lineage>
        <taxon>Bacteria</taxon>
        <taxon>Bacillati</taxon>
        <taxon>Actinomycetota</taxon>
        <taxon>Actinomycetes</taxon>
        <taxon>Streptosporangiales</taxon>
        <taxon>Streptosporangiaceae</taxon>
        <taxon>Acrocarpospora</taxon>
    </lineage>
</organism>
<dbReference type="PROSITE" id="PS50928">
    <property type="entry name" value="ABC_TM1"/>
    <property type="match status" value="1"/>
</dbReference>
<dbReference type="OrthoDB" id="34224at2"/>
<feature type="transmembrane region" description="Helical" evidence="7">
    <location>
        <begin position="212"/>
        <end position="235"/>
    </location>
</feature>
<keyword evidence="4 7" id="KW-0812">Transmembrane</keyword>
<dbReference type="SUPFAM" id="SSF161098">
    <property type="entry name" value="MetI-like"/>
    <property type="match status" value="1"/>
</dbReference>
<proteinExistence type="inferred from homology"/>
<dbReference type="PANTHER" id="PTHR43005">
    <property type="entry name" value="BLR7065 PROTEIN"/>
    <property type="match status" value="1"/>
</dbReference>
<dbReference type="Pfam" id="PF00528">
    <property type="entry name" value="BPD_transp_1"/>
    <property type="match status" value="1"/>
</dbReference>
<sequence>MTVASKRAPRSAAGLSDRALAGLLLLAPALVLLVLVAYPSALAVLSSLFHVDFVTGARRSPGGANYLTVFTDPAIRAATWRTIAWSVGNLAIQVVAGVACALVLNAGLRGQTLARGLVLFPYMVPAVVATLIFRYLFNDVTGLVNYLSQQVGLIDQPVNFLGDPDTVLPTLILVNCWKYTPFITLIVLARLQTVPRSLYDAARLDGAGRLALFRSITLPWIAPSLLAAALLRTIWTAYDFDLPYLLAYGGPVDASTTLAIQIRKVAFDQQDIGLASALSVCFAILLVAAAVPYVRSFRRSEQWMR</sequence>
<feature type="transmembrane region" description="Helical" evidence="7">
    <location>
        <begin position="83"/>
        <end position="104"/>
    </location>
</feature>
<comment type="caution">
    <text evidence="9">The sequence shown here is derived from an EMBL/GenBank/DDBJ whole genome shotgun (WGS) entry which is preliminary data.</text>
</comment>
<reference evidence="9 10" key="1">
    <citation type="submission" date="2019-10" db="EMBL/GenBank/DDBJ databases">
        <title>Whole genome shotgun sequence of Acrocarpospora macrocephala NBRC 16266.</title>
        <authorList>
            <person name="Ichikawa N."/>
            <person name="Kimura A."/>
            <person name="Kitahashi Y."/>
            <person name="Komaki H."/>
            <person name="Oguchi A."/>
        </authorList>
    </citation>
    <scope>NUCLEOTIDE SEQUENCE [LARGE SCALE GENOMIC DNA]</scope>
    <source>
        <strain evidence="9 10">NBRC 16266</strain>
    </source>
</reference>
<keyword evidence="2 7" id="KW-0813">Transport</keyword>
<evidence type="ECO:0000256" key="6">
    <source>
        <dbReference type="ARBA" id="ARBA00023136"/>
    </source>
</evidence>
<dbReference type="InterPro" id="IPR000515">
    <property type="entry name" value="MetI-like"/>
</dbReference>
<dbReference type="GO" id="GO:0005886">
    <property type="term" value="C:plasma membrane"/>
    <property type="evidence" value="ECO:0007669"/>
    <property type="project" value="UniProtKB-SubCell"/>
</dbReference>
<accession>A0A5M3WDR5</accession>
<evidence type="ECO:0000256" key="2">
    <source>
        <dbReference type="ARBA" id="ARBA00022448"/>
    </source>
</evidence>
<evidence type="ECO:0000256" key="7">
    <source>
        <dbReference type="RuleBase" id="RU363032"/>
    </source>
</evidence>
<evidence type="ECO:0000259" key="8">
    <source>
        <dbReference type="PROSITE" id="PS50928"/>
    </source>
</evidence>
<dbReference type="GO" id="GO:0055085">
    <property type="term" value="P:transmembrane transport"/>
    <property type="evidence" value="ECO:0007669"/>
    <property type="project" value="InterPro"/>
</dbReference>
<keyword evidence="5 7" id="KW-1133">Transmembrane helix</keyword>
<dbReference type="RefSeq" id="WP_155352807.1">
    <property type="nucleotide sequence ID" value="NZ_BAAAHL010000077.1"/>
</dbReference>
<comment type="similarity">
    <text evidence="7">Belongs to the binding-protein-dependent transport system permease family.</text>
</comment>
<feature type="transmembrane region" description="Helical" evidence="7">
    <location>
        <begin position="116"/>
        <end position="137"/>
    </location>
</feature>
<evidence type="ECO:0000256" key="3">
    <source>
        <dbReference type="ARBA" id="ARBA00022475"/>
    </source>
</evidence>
<evidence type="ECO:0000313" key="10">
    <source>
        <dbReference type="Proteomes" id="UP000331127"/>
    </source>
</evidence>
<feature type="domain" description="ABC transmembrane type-1" evidence="8">
    <location>
        <begin position="79"/>
        <end position="293"/>
    </location>
</feature>
<dbReference type="PANTHER" id="PTHR43005:SF1">
    <property type="entry name" value="SPERMIDINE_PUTRESCINE TRANSPORT SYSTEM PERMEASE PROTEIN"/>
    <property type="match status" value="1"/>
</dbReference>
<evidence type="ECO:0000256" key="5">
    <source>
        <dbReference type="ARBA" id="ARBA00022989"/>
    </source>
</evidence>
<evidence type="ECO:0000256" key="4">
    <source>
        <dbReference type="ARBA" id="ARBA00022692"/>
    </source>
</evidence>
<comment type="subcellular location">
    <subcellularLocation>
        <location evidence="1 7">Cell membrane</location>
        <topology evidence="1 7">Multi-pass membrane protein</topology>
    </subcellularLocation>
</comment>
<dbReference type="EMBL" id="BLAE01000005">
    <property type="protein sequence ID" value="GES07084.1"/>
    <property type="molecule type" value="Genomic_DNA"/>
</dbReference>
<gene>
    <name evidence="9" type="ORF">Amac_006790</name>
</gene>
<protein>
    <recommendedName>
        <fullName evidence="8">ABC transmembrane type-1 domain-containing protein</fullName>
    </recommendedName>
</protein>
<dbReference type="AlphaFoldDB" id="A0A5M3WDR5"/>
<dbReference type="InterPro" id="IPR035906">
    <property type="entry name" value="MetI-like_sf"/>
</dbReference>
<keyword evidence="6 7" id="KW-0472">Membrane</keyword>
<dbReference type="Proteomes" id="UP000331127">
    <property type="component" value="Unassembled WGS sequence"/>
</dbReference>
<evidence type="ECO:0000256" key="1">
    <source>
        <dbReference type="ARBA" id="ARBA00004651"/>
    </source>
</evidence>
<feature type="transmembrane region" description="Helical" evidence="7">
    <location>
        <begin position="167"/>
        <end position="191"/>
    </location>
</feature>
<feature type="transmembrane region" description="Helical" evidence="7">
    <location>
        <begin position="272"/>
        <end position="294"/>
    </location>
</feature>
<dbReference type="CDD" id="cd06261">
    <property type="entry name" value="TM_PBP2"/>
    <property type="match status" value="1"/>
</dbReference>